<keyword evidence="3" id="KW-0449">Lipoprotein</keyword>
<evidence type="ECO:0000313" key="3">
    <source>
        <dbReference type="EMBL" id="SYX85159.1"/>
    </source>
</evidence>
<evidence type="ECO:0000313" key="4">
    <source>
        <dbReference type="Proteomes" id="UP000304148"/>
    </source>
</evidence>
<dbReference type="EMBL" id="LS992241">
    <property type="protein sequence ID" value="SYX85159.1"/>
    <property type="molecule type" value="Genomic_DNA"/>
</dbReference>
<reference evidence="4" key="1">
    <citation type="submission" date="2018-08" db="EMBL/GenBank/DDBJ databases">
        <authorList>
            <person name="Chevrot R."/>
        </authorList>
    </citation>
    <scope>NUCLEOTIDE SEQUENCE [LARGE SCALE GENOMIC DNA]</scope>
</reference>
<organism evidence="3 4">
    <name type="scientific">Paenibacillus alvei</name>
    <name type="common">Bacillus alvei</name>
    <dbReference type="NCBI Taxonomy" id="44250"/>
    <lineage>
        <taxon>Bacteria</taxon>
        <taxon>Bacillati</taxon>
        <taxon>Bacillota</taxon>
        <taxon>Bacilli</taxon>
        <taxon>Bacillales</taxon>
        <taxon>Paenibacillaceae</taxon>
        <taxon>Paenibacillus</taxon>
    </lineage>
</organism>
<keyword evidence="2" id="KW-0732">Signal</keyword>
<protein>
    <submittedName>
        <fullName evidence="3">DNA uptake lipoprotein</fullName>
    </submittedName>
</protein>
<feature type="chain" id="PRO_5039188056" evidence="2">
    <location>
        <begin position="26"/>
        <end position="215"/>
    </location>
</feature>
<dbReference type="AlphaFoldDB" id="A0A383RFM8"/>
<accession>A0A383RFM8</accession>
<evidence type="ECO:0000256" key="2">
    <source>
        <dbReference type="SAM" id="SignalP"/>
    </source>
</evidence>
<dbReference type="Proteomes" id="UP000304148">
    <property type="component" value="Chromosome"/>
</dbReference>
<name>A0A383RFM8_PAEAL</name>
<evidence type="ECO:0000256" key="1">
    <source>
        <dbReference type="SAM" id="MobiDB-lite"/>
    </source>
</evidence>
<dbReference type="RefSeq" id="WP_138186876.1">
    <property type="nucleotide sequence ID" value="NZ_LS992241.1"/>
</dbReference>
<dbReference type="PROSITE" id="PS51257">
    <property type="entry name" value="PROKAR_LIPOPROTEIN"/>
    <property type="match status" value="1"/>
</dbReference>
<proteinExistence type="predicted"/>
<feature type="signal peptide" evidence="2">
    <location>
        <begin position="1"/>
        <end position="25"/>
    </location>
</feature>
<gene>
    <name evidence="3" type="ORF">PBLR_13581</name>
</gene>
<feature type="compositionally biased region" description="Basic and acidic residues" evidence="1">
    <location>
        <begin position="44"/>
        <end position="66"/>
    </location>
</feature>
<feature type="region of interest" description="Disordered" evidence="1">
    <location>
        <begin position="34"/>
        <end position="84"/>
    </location>
</feature>
<feature type="compositionally biased region" description="Polar residues" evidence="1">
    <location>
        <begin position="70"/>
        <end position="84"/>
    </location>
</feature>
<sequence length="215" mass="24179">MRRSTRQRSITIVLAAVMMTWLLQGCTSQEYSIPPIETDTPYSHQKDSQVKPDERKPVGKQNEKTEIASPKNQSSHNGDSTYTDQAFDRAHPQLKGIVLASNNDAVKELWGEPEEHYVMDDTDPIDVYQYDGFSYGCKQDGKIIFVEVSGEDTSTGIQGLTIGDSEATASKVLGRPDHDTDYVWSYELKNCLLRLDLDPTTNKIQAVKLFSNERV</sequence>